<organism evidence="1 2">
    <name type="scientific">Leptospira tipperaryensis</name>
    <dbReference type="NCBI Taxonomy" id="2564040"/>
    <lineage>
        <taxon>Bacteria</taxon>
        <taxon>Pseudomonadati</taxon>
        <taxon>Spirochaetota</taxon>
        <taxon>Spirochaetia</taxon>
        <taxon>Leptospirales</taxon>
        <taxon>Leptospiraceae</taxon>
        <taxon>Leptospira</taxon>
    </lineage>
</organism>
<name>A0A1D7UTL9_9LEPT</name>
<evidence type="ECO:0000313" key="1">
    <source>
        <dbReference type="EMBL" id="AOP32960.1"/>
    </source>
</evidence>
<dbReference type="Pfam" id="PF14539">
    <property type="entry name" value="DUF4442"/>
    <property type="match status" value="1"/>
</dbReference>
<proteinExistence type="predicted"/>
<dbReference type="Gene3D" id="3.10.129.10">
    <property type="entry name" value="Hotdog Thioesterase"/>
    <property type="match status" value="1"/>
</dbReference>
<dbReference type="KEGG" id="laj:A0128_03200"/>
<protein>
    <submittedName>
        <fullName evidence="1">DUF4442 domain-containing protein</fullName>
    </submittedName>
</protein>
<evidence type="ECO:0000313" key="2">
    <source>
        <dbReference type="Proteomes" id="UP000094197"/>
    </source>
</evidence>
<dbReference type="RefSeq" id="WP_069606204.1">
    <property type="nucleotide sequence ID" value="NZ_CP015217.1"/>
</dbReference>
<dbReference type="Proteomes" id="UP000094197">
    <property type="component" value="Chromosome 1"/>
</dbReference>
<keyword evidence="2" id="KW-1185">Reference proteome</keyword>
<dbReference type="InterPro" id="IPR027961">
    <property type="entry name" value="DUF4442"/>
</dbReference>
<dbReference type="OrthoDB" id="328618at2"/>
<sequence length="162" mass="18895">MIDNSSWKLLLYQWKMFLKCPIYWRCGGRILQFTEDLREMKVKLPFNRNTRGLMGTHFGGALYAFVDPIPLLMLKENLGENYILWDVNGSIEYIKATSQDVFAEFKIPPEVLNKITGECEQKKKTLFNLNILIQEKNGDVVAKVDKTIYVRKKSDLLKRRSA</sequence>
<dbReference type="SUPFAM" id="SSF54637">
    <property type="entry name" value="Thioesterase/thiol ester dehydrase-isomerase"/>
    <property type="match status" value="1"/>
</dbReference>
<accession>A0A1D7UTL9</accession>
<dbReference type="EMBL" id="CP015217">
    <property type="protein sequence ID" value="AOP32960.1"/>
    <property type="molecule type" value="Genomic_DNA"/>
</dbReference>
<dbReference type="AlphaFoldDB" id="A0A1D7UTL9"/>
<gene>
    <name evidence="1" type="ORF">A0128_03200</name>
</gene>
<reference evidence="1 2" key="1">
    <citation type="submission" date="2016-04" db="EMBL/GenBank/DDBJ databases">
        <title>Complete genome seqeunce of Leptospira alstonii serovar Room22.</title>
        <authorList>
            <person name="Nally J.E."/>
            <person name="Bayles D.O."/>
            <person name="Hurley D."/>
            <person name="Fanning S."/>
            <person name="McMahon B.J."/>
            <person name="Arent Z."/>
        </authorList>
    </citation>
    <scope>NUCLEOTIDE SEQUENCE [LARGE SCALE GENOMIC DNA]</scope>
    <source>
        <strain evidence="1 2">GWTS #1</strain>
    </source>
</reference>
<dbReference type="InterPro" id="IPR029069">
    <property type="entry name" value="HotDog_dom_sf"/>
</dbReference>